<protein>
    <submittedName>
        <fullName evidence="1">Uncharacterized protein</fullName>
    </submittedName>
</protein>
<organism evidence="1 2">
    <name type="scientific">Suillus plorans</name>
    <dbReference type="NCBI Taxonomy" id="116603"/>
    <lineage>
        <taxon>Eukaryota</taxon>
        <taxon>Fungi</taxon>
        <taxon>Dikarya</taxon>
        <taxon>Basidiomycota</taxon>
        <taxon>Agaricomycotina</taxon>
        <taxon>Agaricomycetes</taxon>
        <taxon>Agaricomycetidae</taxon>
        <taxon>Boletales</taxon>
        <taxon>Suillineae</taxon>
        <taxon>Suillaceae</taxon>
        <taxon>Suillus</taxon>
    </lineage>
</organism>
<accession>A0A9P7ARA2</accession>
<name>A0A9P7ARA2_9AGAM</name>
<dbReference type="GeneID" id="64600251"/>
<dbReference type="EMBL" id="JABBWE010000024">
    <property type="protein sequence ID" value="KAG1794851.1"/>
    <property type="molecule type" value="Genomic_DNA"/>
</dbReference>
<dbReference type="Proteomes" id="UP000719766">
    <property type="component" value="Unassembled WGS sequence"/>
</dbReference>
<comment type="caution">
    <text evidence="1">The sequence shown here is derived from an EMBL/GenBank/DDBJ whole genome shotgun (WGS) entry which is preliminary data.</text>
</comment>
<gene>
    <name evidence="1" type="ORF">HD556DRAFT_1442639</name>
</gene>
<dbReference type="AlphaFoldDB" id="A0A9P7ARA2"/>
<proteinExistence type="predicted"/>
<dbReference type="RefSeq" id="XP_041160890.1">
    <property type="nucleotide sequence ID" value="XM_041306487.1"/>
</dbReference>
<evidence type="ECO:0000313" key="1">
    <source>
        <dbReference type="EMBL" id="KAG1794851.1"/>
    </source>
</evidence>
<sequence length="75" mass="8320">MENSRPISASSTLAFSVSTAITFTLSIDLRSCRSYTIVDFPLARVSSNDDGWVPDEFNLSSHNWDSQQHPGQRDG</sequence>
<keyword evidence="2" id="KW-1185">Reference proteome</keyword>
<evidence type="ECO:0000313" key="2">
    <source>
        <dbReference type="Proteomes" id="UP000719766"/>
    </source>
</evidence>
<reference evidence="1" key="1">
    <citation type="journal article" date="2020" name="New Phytol.">
        <title>Comparative genomics reveals dynamic genome evolution in host specialist ectomycorrhizal fungi.</title>
        <authorList>
            <person name="Lofgren L.A."/>
            <person name="Nguyen N.H."/>
            <person name="Vilgalys R."/>
            <person name="Ruytinx J."/>
            <person name="Liao H.L."/>
            <person name="Branco S."/>
            <person name="Kuo A."/>
            <person name="LaButti K."/>
            <person name="Lipzen A."/>
            <person name="Andreopoulos W."/>
            <person name="Pangilinan J."/>
            <person name="Riley R."/>
            <person name="Hundley H."/>
            <person name="Na H."/>
            <person name="Barry K."/>
            <person name="Grigoriev I.V."/>
            <person name="Stajich J.E."/>
            <person name="Kennedy P.G."/>
        </authorList>
    </citation>
    <scope>NUCLEOTIDE SEQUENCE</scope>
    <source>
        <strain evidence="1">S12</strain>
    </source>
</reference>